<dbReference type="Gene3D" id="3.40.50.10320">
    <property type="entry name" value="LmbE-like"/>
    <property type="match status" value="1"/>
</dbReference>
<gene>
    <name evidence="4" type="ORF">GQ26_0610120</name>
</gene>
<dbReference type="Pfam" id="PF02585">
    <property type="entry name" value="PIG-L"/>
    <property type="match status" value="1"/>
</dbReference>
<keyword evidence="3" id="KW-1133">Transmembrane helix</keyword>
<reference evidence="4" key="2">
    <citation type="journal article" date="2014" name="PLoS Genet.">
        <title>Signature gene expression reveals novel clues to the molecular mechanisms of dimorphic transition in Penicillium marneffei.</title>
        <authorList>
            <person name="Yang E."/>
            <person name="Wang G."/>
            <person name="Cai J."/>
            <person name="Woo P.C."/>
            <person name="Lau S.K."/>
            <person name="Yuen K.-Y."/>
            <person name="Chow W.-N."/>
            <person name="Lin X."/>
        </authorList>
    </citation>
    <scope>NUCLEOTIDE SEQUENCE</scope>
    <source>
        <strain evidence="4">PM1</strain>
    </source>
</reference>
<dbReference type="InterPro" id="IPR003737">
    <property type="entry name" value="GlcNAc_PI_deacetylase-related"/>
</dbReference>
<organism evidence="4">
    <name type="scientific">Talaromyces marneffei PM1</name>
    <dbReference type="NCBI Taxonomy" id="1077442"/>
    <lineage>
        <taxon>Eukaryota</taxon>
        <taxon>Fungi</taxon>
        <taxon>Dikarya</taxon>
        <taxon>Ascomycota</taxon>
        <taxon>Pezizomycotina</taxon>
        <taxon>Eurotiomycetes</taxon>
        <taxon>Eurotiomycetidae</taxon>
        <taxon>Eurotiales</taxon>
        <taxon>Trichocomaceae</taxon>
        <taxon>Talaromyces</taxon>
        <taxon>Talaromyces sect. Talaromyces</taxon>
    </lineage>
</organism>
<dbReference type="EMBL" id="JPOX01000061">
    <property type="protein sequence ID" value="KFX41387.1"/>
    <property type="molecule type" value="Genomic_DNA"/>
</dbReference>
<dbReference type="HOGENOM" id="CLU_510153_0_0_1"/>
<dbReference type="SUPFAM" id="SSF102588">
    <property type="entry name" value="LmbE-like"/>
    <property type="match status" value="1"/>
</dbReference>
<dbReference type="PANTHER" id="PTHR12993:SF11">
    <property type="entry name" value="N-ACETYLGLUCOSAMINYL-PHOSPHATIDYLINOSITOL DE-N-ACETYLASE"/>
    <property type="match status" value="1"/>
</dbReference>
<comment type="caution">
    <text evidence="4">The sequence shown here is derived from an EMBL/GenBank/DDBJ whole genome shotgun (WGS) entry which is preliminary data.</text>
</comment>
<comment type="similarity">
    <text evidence="1">Belongs to the PIGL family.</text>
</comment>
<dbReference type="GO" id="GO:0006506">
    <property type="term" value="P:GPI anchor biosynthetic process"/>
    <property type="evidence" value="ECO:0007669"/>
    <property type="project" value="UniProtKB-UniPathway"/>
</dbReference>
<dbReference type="Gene3D" id="3.50.50.60">
    <property type="entry name" value="FAD/NAD(P)-binding domain"/>
    <property type="match status" value="1"/>
</dbReference>
<evidence type="ECO:0000256" key="1">
    <source>
        <dbReference type="ARBA" id="ARBA00006066"/>
    </source>
</evidence>
<dbReference type="InterPro" id="IPR036188">
    <property type="entry name" value="FAD/NAD-bd_sf"/>
</dbReference>
<dbReference type="GO" id="GO:0005783">
    <property type="term" value="C:endoplasmic reticulum"/>
    <property type="evidence" value="ECO:0007669"/>
    <property type="project" value="TreeGrafter"/>
</dbReference>
<dbReference type="GO" id="GO:0000225">
    <property type="term" value="F:N-acetylglucosaminylphosphatidylinositol deacetylase activity"/>
    <property type="evidence" value="ECO:0007669"/>
    <property type="project" value="UniProtKB-EC"/>
</dbReference>
<dbReference type="SUPFAM" id="SSF51905">
    <property type="entry name" value="FAD/NAD(P)-binding domain"/>
    <property type="match status" value="1"/>
</dbReference>
<name>A0A093UM79_TALMA</name>
<accession>A0A093UM79</accession>
<dbReference type="Gene3D" id="3.30.9.10">
    <property type="entry name" value="D-Amino Acid Oxidase, subunit A, domain 2"/>
    <property type="match status" value="1"/>
</dbReference>
<reference key="1">
    <citation type="journal article" date="2014" name="PLoS Genet.">
        <title>Signature Gene Expression Reveals Novel Clues to the Molecular Mechanisms of Dimorphic Transition in Penicillium marneffei.</title>
        <authorList>
            <person name="Yang E."/>
            <person name="Wang G."/>
            <person name="Cai J."/>
            <person name="Woo P.C."/>
            <person name="Lau S.K."/>
            <person name="Yuen K.-Y."/>
            <person name="Chow W.-N."/>
            <person name="Lin X."/>
        </authorList>
    </citation>
    <scope>NUCLEOTIDE SEQUENCE [LARGE SCALE GENOMIC DNA]</scope>
    <source>
        <strain>PM1</strain>
    </source>
</reference>
<sequence>MADGFINPFNDTPTAEIYLDDPKYAIDILSNKVSAVPSYVKLNILAGVAIPRDTAGLVTQIQDSIRLRRDRNRLTVCKWFVSGELLSSEDAVIAYKVSYYRIHCHDLNVALLDAAKRAGVTIHTKQRVLSYDFDAHSATMEAGKTRMLDLIVCADGIKSIASPLLTGQPDIPTVCDSAASLGGETSGGHQSAAHPHYDRQSTTTSLYDHDLYVSSFRQLSTPYGQMAKSRILAVATHIGRRAYRYKLSVISTFFVIFFVIPIFLYTLLGTYLANDPRLVPHAIRNARNVLLITAHPDDESLFFSPSILHNSEKPHVNRHLLVLSSGNSPQVSEKQKQRGLNMIMTGNFNGLGEHRRTETKASCAALGIRDDNCVILNDKDLQDNPRQWWDDSIIEKILGEYIKKWNIDLIITFDHYGVSGHVNHRSVSKGVKKFCDEHDHMPPIYTNQSKFLLRKYSSLFDLIPTSLPFSWRILEALIAPVPMGYETQVSTTEKPVPPPQGGDIYGDKALIVTDWGQYMQGRRAFKQHASQYSWDRVLYLIVSRYMWFNDLRRL</sequence>
<keyword evidence="3" id="KW-0812">Transmembrane</keyword>
<protein>
    <recommendedName>
        <fullName evidence="2">N-acetylglucosaminylphosphatidylinositol deacetylase</fullName>
        <ecNumber evidence="2">3.5.1.89</ecNumber>
    </recommendedName>
</protein>
<evidence type="ECO:0000256" key="3">
    <source>
        <dbReference type="SAM" id="Phobius"/>
    </source>
</evidence>
<dbReference type="AlphaFoldDB" id="A0A093UM79"/>
<evidence type="ECO:0000313" key="4">
    <source>
        <dbReference type="EMBL" id="KFX41387.1"/>
    </source>
</evidence>
<dbReference type="InterPro" id="IPR024078">
    <property type="entry name" value="LmbE-like_dom_sf"/>
</dbReference>
<dbReference type="UniPathway" id="UPA00196"/>
<keyword evidence="3" id="KW-0472">Membrane</keyword>
<feature type="transmembrane region" description="Helical" evidence="3">
    <location>
        <begin position="247"/>
        <end position="268"/>
    </location>
</feature>
<dbReference type="EC" id="3.5.1.89" evidence="2"/>
<evidence type="ECO:0000256" key="2">
    <source>
        <dbReference type="ARBA" id="ARBA00012176"/>
    </source>
</evidence>
<dbReference type="GO" id="GO:0016020">
    <property type="term" value="C:membrane"/>
    <property type="evidence" value="ECO:0007669"/>
    <property type="project" value="GOC"/>
</dbReference>
<dbReference type="PANTHER" id="PTHR12993">
    <property type="entry name" value="N-ACETYLGLUCOSAMINYL-PHOSPHATIDYLINOSITOL DE-N-ACETYLASE-RELATED"/>
    <property type="match status" value="1"/>
</dbReference>
<proteinExistence type="inferred from homology"/>